<keyword evidence="3" id="KW-1185">Reference proteome</keyword>
<reference evidence="2" key="1">
    <citation type="submission" date="2022-08" db="EMBL/GenBank/DDBJ databases">
        <authorList>
            <consortium name="DOE Joint Genome Institute"/>
            <person name="Min B."/>
            <person name="Sierra-Patev S."/>
            <person name="Naranjo-Ortiz M."/>
            <person name="Looney B."/>
            <person name="Konkel Z."/>
            <person name="Slot J.C."/>
            <person name="Sakamoto Y."/>
            <person name="Steenwyk J.L."/>
            <person name="Rokas A."/>
            <person name="Carro J."/>
            <person name="Camarero S."/>
            <person name="Ferreira P."/>
            <person name="Molpeceres G."/>
            <person name="Ruiz-duenas F.J."/>
            <person name="Serrano A."/>
            <person name="Henrissat B."/>
            <person name="Drula E."/>
            <person name="Hughes K.W."/>
            <person name="Mata J.L."/>
            <person name="Ishikawa N.K."/>
            <person name="Vargas-Isla R."/>
            <person name="Ushijima S."/>
            <person name="Smith C.A."/>
            <person name="Ahrendt S."/>
            <person name="Andreopoulos W."/>
            <person name="He G."/>
            <person name="LaButti K."/>
            <person name="Lipzen A."/>
            <person name="Ng V."/>
            <person name="Riley R."/>
            <person name="Sandor L."/>
            <person name="Barry K."/>
            <person name="Martinez A.T."/>
            <person name="Xiao Y."/>
            <person name="Gibbons J.G."/>
            <person name="Terashima K."/>
            <person name="Hibbett D.S."/>
            <person name="Grigoriev I.V."/>
        </authorList>
    </citation>
    <scope>NUCLEOTIDE SEQUENCE</scope>
    <source>
        <strain evidence="2">ET3784</strain>
    </source>
</reference>
<dbReference type="Pfam" id="PF00135">
    <property type="entry name" value="COesterase"/>
    <property type="match status" value="1"/>
</dbReference>
<keyword evidence="2" id="KW-0378">Hydrolase</keyword>
<dbReference type="InterPro" id="IPR029058">
    <property type="entry name" value="AB_hydrolase_fold"/>
</dbReference>
<dbReference type="InterPro" id="IPR002018">
    <property type="entry name" value="CarbesteraseB"/>
</dbReference>
<dbReference type="AlphaFoldDB" id="A0AA38N2D5"/>
<dbReference type="GO" id="GO:0016787">
    <property type="term" value="F:hydrolase activity"/>
    <property type="evidence" value="ECO:0007669"/>
    <property type="project" value="UniProtKB-KW"/>
</dbReference>
<dbReference type="PANTHER" id="PTHR11559">
    <property type="entry name" value="CARBOXYLESTERASE"/>
    <property type="match status" value="1"/>
</dbReference>
<comment type="caution">
    <text evidence="2">The sequence shown here is derived from an EMBL/GenBank/DDBJ whole genome shotgun (WGS) entry which is preliminary data.</text>
</comment>
<dbReference type="InterPro" id="IPR050309">
    <property type="entry name" value="Type-B_Carboxylest/Lipase"/>
</dbReference>
<dbReference type="EMBL" id="JANVFO010000011">
    <property type="protein sequence ID" value="KAJ3735031.1"/>
    <property type="molecule type" value="Genomic_DNA"/>
</dbReference>
<feature type="domain" description="Carboxylesterase type B" evidence="1">
    <location>
        <begin position="87"/>
        <end position="205"/>
    </location>
</feature>
<dbReference type="SUPFAM" id="SSF53474">
    <property type="entry name" value="alpha/beta-Hydrolases"/>
    <property type="match status" value="1"/>
</dbReference>
<gene>
    <name evidence="2" type="ORF">DFJ43DRAFT_1137050</name>
</gene>
<evidence type="ECO:0000313" key="3">
    <source>
        <dbReference type="Proteomes" id="UP001176059"/>
    </source>
</evidence>
<proteinExistence type="predicted"/>
<name>A0AA38N2D5_9AGAR</name>
<evidence type="ECO:0000259" key="1">
    <source>
        <dbReference type="Pfam" id="PF00135"/>
    </source>
</evidence>
<sequence length="259" mass="28397">MLFCPGAKRKCCRYRELLGITYGVAARFKRSSPVSYHAPAEAIINATTFGAACPDQRDAFTWVQNYISYFGEIRPKLQPSEALLAHSNLFRAAIMGSGTASTSAVRKPNVQAVYDGVVNLVGCSTASDTFACLSAVDEDTLFNAVNTYDPDSLFQIRPWAPIIDGELIPDDPFTLISEGNFATTPFITGHVVDEGTRFVVPQAINTTDDFLNAVAIVDSPTLTPSTFTENQDSYLYTVKKWMPELLTNILAEHTYDPVD</sequence>
<organism evidence="2 3">
    <name type="scientific">Lentinula guzmanii</name>
    <dbReference type="NCBI Taxonomy" id="2804957"/>
    <lineage>
        <taxon>Eukaryota</taxon>
        <taxon>Fungi</taxon>
        <taxon>Dikarya</taxon>
        <taxon>Basidiomycota</taxon>
        <taxon>Agaricomycotina</taxon>
        <taxon>Agaricomycetes</taxon>
        <taxon>Agaricomycetidae</taxon>
        <taxon>Agaricales</taxon>
        <taxon>Marasmiineae</taxon>
        <taxon>Omphalotaceae</taxon>
        <taxon>Lentinula</taxon>
    </lineage>
</organism>
<evidence type="ECO:0000313" key="2">
    <source>
        <dbReference type="EMBL" id="KAJ3735031.1"/>
    </source>
</evidence>
<protein>
    <submittedName>
        <fullName evidence="2">Alpha/Beta hydrolase protein</fullName>
    </submittedName>
</protein>
<dbReference type="Gene3D" id="3.40.50.1820">
    <property type="entry name" value="alpha/beta hydrolase"/>
    <property type="match status" value="1"/>
</dbReference>
<dbReference type="Proteomes" id="UP001176059">
    <property type="component" value="Unassembled WGS sequence"/>
</dbReference>
<reference evidence="2" key="2">
    <citation type="journal article" date="2023" name="Proc. Natl. Acad. Sci. U.S.A.">
        <title>A global phylogenomic analysis of the shiitake genus Lentinula.</title>
        <authorList>
            <person name="Sierra-Patev S."/>
            <person name="Min B."/>
            <person name="Naranjo-Ortiz M."/>
            <person name="Looney B."/>
            <person name="Konkel Z."/>
            <person name="Slot J.C."/>
            <person name="Sakamoto Y."/>
            <person name="Steenwyk J.L."/>
            <person name="Rokas A."/>
            <person name="Carro J."/>
            <person name="Camarero S."/>
            <person name="Ferreira P."/>
            <person name="Molpeceres G."/>
            <person name="Ruiz-Duenas F.J."/>
            <person name="Serrano A."/>
            <person name="Henrissat B."/>
            <person name="Drula E."/>
            <person name="Hughes K.W."/>
            <person name="Mata J.L."/>
            <person name="Ishikawa N.K."/>
            <person name="Vargas-Isla R."/>
            <person name="Ushijima S."/>
            <person name="Smith C.A."/>
            <person name="Donoghue J."/>
            <person name="Ahrendt S."/>
            <person name="Andreopoulos W."/>
            <person name="He G."/>
            <person name="LaButti K."/>
            <person name="Lipzen A."/>
            <person name="Ng V."/>
            <person name="Riley R."/>
            <person name="Sandor L."/>
            <person name="Barry K."/>
            <person name="Martinez A.T."/>
            <person name="Xiao Y."/>
            <person name="Gibbons J.G."/>
            <person name="Terashima K."/>
            <person name="Grigoriev I.V."/>
            <person name="Hibbett D."/>
        </authorList>
    </citation>
    <scope>NUCLEOTIDE SEQUENCE</scope>
    <source>
        <strain evidence="2">ET3784</strain>
    </source>
</reference>
<accession>A0AA38N2D5</accession>